<evidence type="ECO:0008006" key="3">
    <source>
        <dbReference type="Google" id="ProtNLM"/>
    </source>
</evidence>
<keyword evidence="2" id="KW-1185">Reference proteome</keyword>
<dbReference type="RefSeq" id="WP_343810570.1">
    <property type="nucleotide sequence ID" value="NZ_BAAADS010000006.1"/>
</dbReference>
<evidence type="ECO:0000313" key="2">
    <source>
        <dbReference type="Proteomes" id="UP001500866"/>
    </source>
</evidence>
<organism evidence="1 2">
    <name type="scientific">Virgibacillus siamensis</name>
    <dbReference type="NCBI Taxonomy" id="480071"/>
    <lineage>
        <taxon>Bacteria</taxon>
        <taxon>Bacillati</taxon>
        <taxon>Bacillota</taxon>
        <taxon>Bacilli</taxon>
        <taxon>Bacillales</taxon>
        <taxon>Bacillaceae</taxon>
        <taxon>Virgibacillus</taxon>
    </lineage>
</organism>
<dbReference type="EMBL" id="BAAADS010000006">
    <property type="protein sequence ID" value="GAA0594531.1"/>
    <property type="molecule type" value="Genomic_DNA"/>
</dbReference>
<proteinExistence type="predicted"/>
<dbReference type="InterPro" id="IPR012347">
    <property type="entry name" value="Ferritin-like"/>
</dbReference>
<dbReference type="InterPro" id="IPR021617">
    <property type="entry name" value="DUF3231"/>
</dbReference>
<reference evidence="1 2" key="1">
    <citation type="journal article" date="2019" name="Int. J. Syst. Evol. Microbiol.">
        <title>The Global Catalogue of Microorganisms (GCM) 10K type strain sequencing project: providing services to taxonomists for standard genome sequencing and annotation.</title>
        <authorList>
            <consortium name="The Broad Institute Genomics Platform"/>
            <consortium name="The Broad Institute Genome Sequencing Center for Infectious Disease"/>
            <person name="Wu L."/>
            <person name="Ma J."/>
        </authorList>
    </citation>
    <scope>NUCLEOTIDE SEQUENCE [LARGE SCALE GENOMIC DNA]</scope>
    <source>
        <strain evidence="1 2">JCM 15395</strain>
    </source>
</reference>
<gene>
    <name evidence="1" type="ORF">GCM10009001_08310</name>
</gene>
<dbReference type="Gene3D" id="1.20.1260.10">
    <property type="match status" value="1"/>
</dbReference>
<dbReference type="Pfam" id="PF11553">
    <property type="entry name" value="DUF3231"/>
    <property type="match status" value="1"/>
</dbReference>
<comment type="caution">
    <text evidence="1">The sequence shown here is derived from an EMBL/GenBank/DDBJ whole genome shotgun (WGS) entry which is preliminary data.</text>
</comment>
<evidence type="ECO:0000313" key="1">
    <source>
        <dbReference type="EMBL" id="GAA0594531.1"/>
    </source>
</evidence>
<sequence length="182" mass="20356">MANPFESAVKLLKTMVDDEPKPPLHVGETYYCWLYVTTMHEAKIYMDIALNTTTDDDLRKIVKKSLDQCASQANRMEKFLLKEGAPMPPMPEKKTDSNPSDVPLGVKLTDVEIANGISVKTAYAVTLCASAAAQTIRTDLSIIFAEFLAEKSLFGAEMKVLMRKRGWIKVSPYYYPPGMPQK</sequence>
<protein>
    <recommendedName>
        <fullName evidence="3">DUF3231 family protein</fullName>
    </recommendedName>
</protein>
<name>A0ABN1FNL6_9BACI</name>
<dbReference type="Proteomes" id="UP001500866">
    <property type="component" value="Unassembled WGS sequence"/>
</dbReference>
<accession>A0ABN1FNL6</accession>